<dbReference type="InterPro" id="IPR010787">
    <property type="entry name" value="DUF1385"/>
</dbReference>
<feature type="transmembrane region" description="Helical" evidence="1">
    <location>
        <begin position="100"/>
        <end position="120"/>
    </location>
</feature>
<evidence type="ECO:0000256" key="1">
    <source>
        <dbReference type="SAM" id="Phobius"/>
    </source>
</evidence>
<name>A0A233V424_FINMA</name>
<proteinExistence type="predicted"/>
<keyword evidence="1" id="KW-1133">Transmembrane helix</keyword>
<feature type="transmembrane region" description="Helical" evidence="1">
    <location>
        <begin position="198"/>
        <end position="219"/>
    </location>
</feature>
<feature type="transmembrane region" description="Helical" evidence="1">
    <location>
        <begin position="132"/>
        <end position="152"/>
    </location>
</feature>
<reference evidence="3" key="1">
    <citation type="submission" date="2017-04" db="EMBL/GenBank/DDBJ databases">
        <title>Finegoldia magna isolated from orthopedic joint implant-associated infections.</title>
        <authorList>
            <person name="Bjorklund S."/>
            <person name="Bruggemann H."/>
            <person name="Jensen A."/>
            <person name="Hellmark B."/>
            <person name="Soderquist B."/>
        </authorList>
    </citation>
    <scope>NUCLEOTIDE SEQUENCE [LARGE SCALE GENOMIC DNA]</scope>
    <source>
        <strain evidence="3">CCUG 54800</strain>
    </source>
</reference>
<dbReference type="PANTHER" id="PTHR42867">
    <property type="entry name" value="MEMBRANE PROTEIN-RELATED"/>
    <property type="match status" value="1"/>
</dbReference>
<dbReference type="AlphaFoldDB" id="A0A233V424"/>
<dbReference type="EMBL" id="NDYC01000026">
    <property type="protein sequence ID" value="OXZ27148.1"/>
    <property type="molecule type" value="Genomic_DNA"/>
</dbReference>
<keyword evidence="1" id="KW-0472">Membrane</keyword>
<dbReference type="RefSeq" id="WP_094205963.1">
    <property type="nucleotide sequence ID" value="NZ_JAWGQT010000133.1"/>
</dbReference>
<dbReference type="Proteomes" id="UP000215413">
    <property type="component" value="Unassembled WGS sequence"/>
</dbReference>
<protein>
    <recommendedName>
        <fullName evidence="4">DUF1385 domain-containing protein</fullName>
    </recommendedName>
</protein>
<accession>A0A233V424</accession>
<evidence type="ECO:0000313" key="3">
    <source>
        <dbReference type="Proteomes" id="UP000215413"/>
    </source>
</evidence>
<feature type="transmembrane region" description="Helical" evidence="1">
    <location>
        <begin position="225"/>
        <end position="242"/>
    </location>
</feature>
<comment type="caution">
    <text evidence="2">The sequence shown here is derived from an EMBL/GenBank/DDBJ whole genome shotgun (WGS) entry which is preliminary data.</text>
</comment>
<evidence type="ECO:0008006" key="4">
    <source>
        <dbReference type="Google" id="ProtNLM"/>
    </source>
</evidence>
<dbReference type="Pfam" id="PF07136">
    <property type="entry name" value="DUF1385"/>
    <property type="match status" value="1"/>
</dbReference>
<keyword evidence="1" id="KW-0812">Transmembrane</keyword>
<dbReference type="PANTHER" id="PTHR42867:SF1">
    <property type="entry name" value="MEMBRANE PROTEIN-RELATED"/>
    <property type="match status" value="1"/>
</dbReference>
<evidence type="ECO:0000313" key="2">
    <source>
        <dbReference type="EMBL" id="OXZ27148.1"/>
    </source>
</evidence>
<sequence length="298" mass="34337">MKKTTIGGQALIEGILMRGPSKYSIAVRKPNQEIDLVVKDLENNKINLMKIPFIRGVVSLFDSMKLGMDALMYSASFYEDDSENFFDKHFKNNARKVENVFSIIASVALALLFFFFIPTFLTSFVKLNHSSFSFNLIEGLIRIIIFFTYLFIVSNSKDMKRVFEYHGAEHKSIYCYEQGLDLTVENVRKQSRLHPRCGTSFLFTVMIISILVLGLVGWPNPLMRMLYRIILLPVIVSISYEINRLIGKYDNTITALLVKPGLWVQKYFTVREPDDKMIEVAILALKSVIPEKEDEDLW</sequence>
<organism evidence="2 3">
    <name type="scientific">Finegoldia magna</name>
    <name type="common">Peptostreptococcus magnus</name>
    <dbReference type="NCBI Taxonomy" id="1260"/>
    <lineage>
        <taxon>Bacteria</taxon>
        <taxon>Bacillati</taxon>
        <taxon>Bacillota</taxon>
        <taxon>Tissierellia</taxon>
        <taxon>Tissierellales</taxon>
        <taxon>Peptoniphilaceae</taxon>
        <taxon>Finegoldia</taxon>
    </lineage>
</organism>
<gene>
    <name evidence="2" type="ORF">B9N49_06100</name>
</gene>